<sequence length="79" mass="9347">MVDREGSRFFNTHKVIYMKLFKTSLIVIMIPTGLFILGDLIFGFQQQQRDNIWLRLPSPLFWLSTLIYVVLKEVQADKK</sequence>
<dbReference type="EMBL" id="AP021853">
    <property type="protein sequence ID" value="BBO00045.1"/>
    <property type="molecule type" value="Genomic_DNA"/>
</dbReference>
<accession>A0A5K7X211</accession>
<organism evidence="2 3">
    <name type="scientific">Sporolactobacillus terrae</name>
    <dbReference type="NCBI Taxonomy" id="269673"/>
    <lineage>
        <taxon>Bacteria</taxon>
        <taxon>Bacillati</taxon>
        <taxon>Bacillota</taxon>
        <taxon>Bacilli</taxon>
        <taxon>Bacillales</taxon>
        <taxon>Sporolactobacillaceae</taxon>
        <taxon>Sporolactobacillus</taxon>
    </lineage>
</organism>
<evidence type="ECO:0000313" key="3">
    <source>
        <dbReference type="Proteomes" id="UP000326951"/>
    </source>
</evidence>
<proteinExistence type="predicted"/>
<protein>
    <submittedName>
        <fullName evidence="2">Uncharacterized protein</fullName>
    </submittedName>
</protein>
<name>A0A5K7X211_9BACL</name>
<keyword evidence="1" id="KW-0812">Transmembrane</keyword>
<keyword evidence="1" id="KW-0472">Membrane</keyword>
<evidence type="ECO:0000256" key="1">
    <source>
        <dbReference type="SAM" id="Phobius"/>
    </source>
</evidence>
<feature type="transmembrane region" description="Helical" evidence="1">
    <location>
        <begin position="20"/>
        <end position="46"/>
    </location>
</feature>
<gene>
    <name evidence="2" type="ORF">St703_27490</name>
</gene>
<dbReference type="Proteomes" id="UP000326951">
    <property type="component" value="Chromosome"/>
</dbReference>
<dbReference type="AlphaFoldDB" id="A0A5K7X211"/>
<keyword evidence="1" id="KW-1133">Transmembrane helix</keyword>
<feature type="transmembrane region" description="Helical" evidence="1">
    <location>
        <begin position="52"/>
        <end position="71"/>
    </location>
</feature>
<evidence type="ECO:0000313" key="2">
    <source>
        <dbReference type="EMBL" id="BBO00045.1"/>
    </source>
</evidence>
<reference evidence="2 3" key="1">
    <citation type="submission" date="2019-09" db="EMBL/GenBank/DDBJ databases">
        <title>Complete genome sequence of Sporolactobacillus terrae 70-3.</title>
        <authorList>
            <person name="Tanaka N."/>
            <person name="Shiwa Y."/>
            <person name="Fujita N."/>
            <person name="Tanasupawat S."/>
        </authorList>
    </citation>
    <scope>NUCLEOTIDE SEQUENCE [LARGE SCALE GENOMIC DNA]</scope>
    <source>
        <strain evidence="2 3">70-3</strain>
    </source>
</reference>